<dbReference type="GO" id="GO:0022904">
    <property type="term" value="P:respiratory electron transport chain"/>
    <property type="evidence" value="ECO:0007669"/>
    <property type="project" value="InterPro"/>
</dbReference>
<evidence type="ECO:0000313" key="9">
    <source>
        <dbReference type="Proteomes" id="UP000184191"/>
    </source>
</evidence>
<dbReference type="EMBL" id="FRBN01000010">
    <property type="protein sequence ID" value="SHL29697.1"/>
    <property type="molecule type" value="Genomic_DNA"/>
</dbReference>
<dbReference type="OrthoDB" id="196472at2"/>
<name>A0A1M6ZGW4_9RHOB</name>
<proteinExistence type="predicted"/>
<sequence length="179" mass="19973">MKTFKTWDPLIRIFHWSLVGAFTANALILDDDGKAHIWVGYAVVALVVLRLLWGFIGPHTARFASFTPGLADVIEQIFDMATRRRRAHLGHSPLGALMIFNLLAAMLVIGLSGYMMTTNMFFGVEWVEELHEVVVFWAEISVVAHIAAVIWESRRTGVNLPQAMVTGVKSVPDDLNLVK</sequence>
<organism evidence="8 9">
    <name type="scientific">Roseovarius marisflavi</name>
    <dbReference type="NCBI Taxonomy" id="1054996"/>
    <lineage>
        <taxon>Bacteria</taxon>
        <taxon>Pseudomonadati</taxon>
        <taxon>Pseudomonadota</taxon>
        <taxon>Alphaproteobacteria</taxon>
        <taxon>Rhodobacterales</taxon>
        <taxon>Roseobacteraceae</taxon>
        <taxon>Roseovarius</taxon>
    </lineage>
</organism>
<feature type="transmembrane region" description="Helical" evidence="6">
    <location>
        <begin position="94"/>
        <end position="114"/>
    </location>
</feature>
<keyword evidence="4 6" id="KW-1133">Transmembrane helix</keyword>
<dbReference type="Gene3D" id="1.20.950.20">
    <property type="entry name" value="Transmembrane di-heme cytochromes, Chain C"/>
    <property type="match status" value="1"/>
</dbReference>
<dbReference type="InterPro" id="IPR011577">
    <property type="entry name" value="Cyt_b561_bac/Ni-Hgenase"/>
</dbReference>
<keyword evidence="5 6" id="KW-0472">Membrane</keyword>
<accession>A0A1M6ZGW4</accession>
<keyword evidence="9" id="KW-1185">Reference proteome</keyword>
<dbReference type="PANTHER" id="PTHR30485:SF2">
    <property type="entry name" value="BLL0597 PROTEIN"/>
    <property type="match status" value="1"/>
</dbReference>
<dbReference type="SUPFAM" id="SSF81342">
    <property type="entry name" value="Transmembrane di-heme cytochromes"/>
    <property type="match status" value="1"/>
</dbReference>
<dbReference type="STRING" id="1054996.SAMN05444414_11020"/>
<feature type="domain" description="Cytochrome b561 bacterial/Ni-hydrogenase" evidence="7">
    <location>
        <begin position="7"/>
        <end position="167"/>
    </location>
</feature>
<dbReference type="Pfam" id="PF01292">
    <property type="entry name" value="Ni_hydr_CYTB"/>
    <property type="match status" value="1"/>
</dbReference>
<feature type="transmembrane region" description="Helical" evidence="6">
    <location>
        <begin position="35"/>
        <end position="53"/>
    </location>
</feature>
<evidence type="ECO:0000313" key="8">
    <source>
        <dbReference type="EMBL" id="SHL29697.1"/>
    </source>
</evidence>
<dbReference type="GO" id="GO:0005886">
    <property type="term" value="C:plasma membrane"/>
    <property type="evidence" value="ECO:0007669"/>
    <property type="project" value="UniProtKB-SubCell"/>
</dbReference>
<dbReference type="RefSeq" id="WP_073197855.1">
    <property type="nucleotide sequence ID" value="NZ_FRBN01000010.1"/>
</dbReference>
<evidence type="ECO:0000256" key="3">
    <source>
        <dbReference type="ARBA" id="ARBA00022692"/>
    </source>
</evidence>
<evidence type="ECO:0000256" key="4">
    <source>
        <dbReference type="ARBA" id="ARBA00022989"/>
    </source>
</evidence>
<comment type="subcellular location">
    <subcellularLocation>
        <location evidence="1">Cell membrane</location>
        <topology evidence="1">Multi-pass membrane protein</topology>
    </subcellularLocation>
</comment>
<protein>
    <submittedName>
        <fullName evidence="8">Cytochrome b</fullName>
    </submittedName>
</protein>
<dbReference type="InterPro" id="IPR016174">
    <property type="entry name" value="Di-haem_cyt_TM"/>
</dbReference>
<evidence type="ECO:0000256" key="1">
    <source>
        <dbReference type="ARBA" id="ARBA00004651"/>
    </source>
</evidence>
<dbReference type="InterPro" id="IPR051542">
    <property type="entry name" value="Hydrogenase_cytochrome"/>
</dbReference>
<evidence type="ECO:0000259" key="7">
    <source>
        <dbReference type="Pfam" id="PF01292"/>
    </source>
</evidence>
<dbReference type="AlphaFoldDB" id="A0A1M6ZGW4"/>
<evidence type="ECO:0000256" key="5">
    <source>
        <dbReference type="ARBA" id="ARBA00023136"/>
    </source>
</evidence>
<dbReference type="GO" id="GO:0020037">
    <property type="term" value="F:heme binding"/>
    <property type="evidence" value="ECO:0007669"/>
    <property type="project" value="TreeGrafter"/>
</dbReference>
<evidence type="ECO:0000256" key="6">
    <source>
        <dbReference type="SAM" id="Phobius"/>
    </source>
</evidence>
<gene>
    <name evidence="8" type="ORF">SAMN05444414_11020</name>
</gene>
<evidence type="ECO:0000256" key="2">
    <source>
        <dbReference type="ARBA" id="ARBA00022475"/>
    </source>
</evidence>
<feature type="transmembrane region" description="Helical" evidence="6">
    <location>
        <begin position="12"/>
        <end position="29"/>
    </location>
</feature>
<reference evidence="9" key="1">
    <citation type="submission" date="2016-11" db="EMBL/GenBank/DDBJ databases">
        <authorList>
            <person name="Varghese N."/>
            <person name="Submissions S."/>
        </authorList>
    </citation>
    <scope>NUCLEOTIDE SEQUENCE [LARGE SCALE GENOMIC DNA]</scope>
    <source>
        <strain evidence="9">DSM 29327</strain>
    </source>
</reference>
<keyword evidence="3 6" id="KW-0812">Transmembrane</keyword>
<keyword evidence="2" id="KW-1003">Cell membrane</keyword>
<dbReference type="PANTHER" id="PTHR30485">
    <property type="entry name" value="NI/FE-HYDROGENASE 1 B-TYPE CYTOCHROME SUBUNIT"/>
    <property type="match status" value="1"/>
</dbReference>
<dbReference type="GO" id="GO:0009055">
    <property type="term" value="F:electron transfer activity"/>
    <property type="evidence" value="ECO:0007669"/>
    <property type="project" value="InterPro"/>
</dbReference>
<dbReference type="Proteomes" id="UP000184191">
    <property type="component" value="Unassembled WGS sequence"/>
</dbReference>